<gene>
    <name evidence="2" type="ORF">QRT04_03685</name>
</gene>
<organism evidence="2 3">
    <name type="scientific">Cellulomonas alba</name>
    <dbReference type="NCBI Taxonomy" id="3053467"/>
    <lineage>
        <taxon>Bacteria</taxon>
        <taxon>Bacillati</taxon>
        <taxon>Actinomycetota</taxon>
        <taxon>Actinomycetes</taxon>
        <taxon>Micrococcales</taxon>
        <taxon>Cellulomonadaceae</taxon>
        <taxon>Cellulomonas</taxon>
    </lineage>
</organism>
<accession>A0ABT7SCW1</accession>
<reference evidence="2 3" key="1">
    <citation type="submission" date="2023-06" db="EMBL/GenBank/DDBJ databases">
        <title>Cellulomonas sp. MW4 Whole genome sequence.</title>
        <authorList>
            <person name="Park S."/>
        </authorList>
    </citation>
    <scope>NUCLEOTIDE SEQUENCE [LARGE SCALE GENOMIC DNA]</scope>
    <source>
        <strain evidence="2 3">MW4</strain>
    </source>
</reference>
<dbReference type="Proteomes" id="UP001529338">
    <property type="component" value="Unassembled WGS sequence"/>
</dbReference>
<dbReference type="EMBL" id="JAUCGQ010000001">
    <property type="protein sequence ID" value="MDM7854022.1"/>
    <property type="molecule type" value="Genomic_DNA"/>
</dbReference>
<protein>
    <submittedName>
        <fullName evidence="2">CDP-alcohol phosphatidyltransferase family protein</fullName>
    </submittedName>
</protein>
<proteinExistence type="predicted"/>
<dbReference type="RefSeq" id="WP_289453577.1">
    <property type="nucleotide sequence ID" value="NZ_JAUCGQ010000001.1"/>
</dbReference>
<sequence>MTNDHPSLADIRRVGQPTEIRSRRTAEHWIAHVYGRRVSPYLSLTAVRLGLSANAVTWVMLAVGWAGALVLVVPGWPWAVLALVLMHAQMVVDAADGEVARWRGTSGPAGVFIDKLAHYSTEALVALALGVRAAGGLSQLGPAAYGWTTLGGLLAVALLLNKAVNDLVLASRAQTGRLPVEDTAAVAAPRAAGLARLRRAARFVPFFRLFHAVELTTVIALAAVVDAVAGGLGATRVALVALVVAAGLSAFGHVVVVLSSSKLRA</sequence>
<keyword evidence="1" id="KW-0472">Membrane</keyword>
<dbReference type="InterPro" id="IPR043130">
    <property type="entry name" value="CDP-OH_PTrfase_TM_dom"/>
</dbReference>
<feature type="transmembrane region" description="Helical" evidence="1">
    <location>
        <begin position="144"/>
        <end position="164"/>
    </location>
</feature>
<feature type="transmembrane region" description="Helical" evidence="1">
    <location>
        <begin position="46"/>
        <end position="70"/>
    </location>
</feature>
<dbReference type="Pfam" id="PF01066">
    <property type="entry name" value="CDP-OH_P_transf"/>
    <property type="match status" value="1"/>
</dbReference>
<keyword evidence="1" id="KW-1133">Transmembrane helix</keyword>
<evidence type="ECO:0000313" key="2">
    <source>
        <dbReference type="EMBL" id="MDM7854022.1"/>
    </source>
</evidence>
<name>A0ABT7SCW1_9CELL</name>
<evidence type="ECO:0000313" key="3">
    <source>
        <dbReference type="Proteomes" id="UP001529338"/>
    </source>
</evidence>
<feature type="transmembrane region" description="Helical" evidence="1">
    <location>
        <begin position="237"/>
        <end position="258"/>
    </location>
</feature>
<feature type="transmembrane region" description="Helical" evidence="1">
    <location>
        <begin position="206"/>
        <end position="225"/>
    </location>
</feature>
<comment type="caution">
    <text evidence="2">The sequence shown here is derived from an EMBL/GenBank/DDBJ whole genome shotgun (WGS) entry which is preliminary data.</text>
</comment>
<dbReference type="InterPro" id="IPR000462">
    <property type="entry name" value="CDP-OH_P_trans"/>
</dbReference>
<dbReference type="Gene3D" id="1.20.120.1760">
    <property type="match status" value="1"/>
</dbReference>
<keyword evidence="1" id="KW-0812">Transmembrane</keyword>
<evidence type="ECO:0000256" key="1">
    <source>
        <dbReference type="SAM" id="Phobius"/>
    </source>
</evidence>
<keyword evidence="3" id="KW-1185">Reference proteome</keyword>